<keyword evidence="1" id="KW-0813">Transport</keyword>
<evidence type="ECO:0000256" key="5">
    <source>
        <dbReference type="ARBA" id="ARBA00023004"/>
    </source>
</evidence>
<dbReference type="HOGENOM" id="CLU_043374_3_2_12"/>
<dbReference type="STRING" id="573413.Spirs_1145"/>
<evidence type="ECO:0000256" key="3">
    <source>
        <dbReference type="ARBA" id="ARBA00022723"/>
    </source>
</evidence>
<keyword evidence="4" id="KW-0249">Electron transport</keyword>
<dbReference type="Pfam" id="PF12800">
    <property type="entry name" value="Fer4_4"/>
    <property type="match status" value="1"/>
</dbReference>
<dbReference type="Gene3D" id="3.30.70.20">
    <property type="match status" value="2"/>
</dbReference>
<evidence type="ECO:0000259" key="8">
    <source>
        <dbReference type="PROSITE" id="PS51379"/>
    </source>
</evidence>
<dbReference type="InterPro" id="IPR017896">
    <property type="entry name" value="4Fe4S_Fe-S-bd"/>
</dbReference>
<keyword evidence="2" id="KW-0004">4Fe-4S</keyword>
<feature type="transmembrane region" description="Helical" evidence="7">
    <location>
        <begin position="26"/>
        <end position="46"/>
    </location>
</feature>
<dbReference type="CDD" id="cd10550">
    <property type="entry name" value="DMSOR_beta_like"/>
    <property type="match status" value="1"/>
</dbReference>
<keyword evidence="10" id="KW-1185">Reference proteome</keyword>
<dbReference type="EMBL" id="CP002116">
    <property type="protein sequence ID" value="ADK80275.1"/>
    <property type="molecule type" value="Genomic_DNA"/>
</dbReference>
<name>E1R126_SEDSS</name>
<reference evidence="9 10" key="1">
    <citation type="journal article" date="2010" name="Stand. Genomic Sci.">
        <title>Complete genome sequence of Spirochaeta smaragdinae type strain (SEBR 4228).</title>
        <authorList>
            <person name="Mavromatis K."/>
            <person name="Yasawong M."/>
            <person name="Chertkov O."/>
            <person name="Lapidus A."/>
            <person name="Lucas S."/>
            <person name="Nolan M."/>
            <person name="Del Rio T.G."/>
            <person name="Tice H."/>
            <person name="Cheng J.F."/>
            <person name="Pitluck S."/>
            <person name="Liolios K."/>
            <person name="Ivanova N."/>
            <person name="Tapia R."/>
            <person name="Han C."/>
            <person name="Bruce D."/>
            <person name="Goodwin L."/>
            <person name="Pati A."/>
            <person name="Chen A."/>
            <person name="Palaniappan K."/>
            <person name="Land M."/>
            <person name="Hauser L."/>
            <person name="Chang Y.J."/>
            <person name="Jeffries C.D."/>
            <person name="Detter J.C."/>
            <person name="Rohde M."/>
            <person name="Brambilla E."/>
            <person name="Spring S."/>
            <person name="Goker M."/>
            <person name="Sikorski J."/>
            <person name="Woyke T."/>
            <person name="Bristow J."/>
            <person name="Eisen J.A."/>
            <person name="Markowitz V."/>
            <person name="Hugenholtz P."/>
            <person name="Klenk H.P."/>
            <person name="Kyrpides N.C."/>
        </authorList>
    </citation>
    <scope>NUCLEOTIDE SEQUENCE [LARGE SCALE GENOMIC DNA]</scope>
    <source>
        <strain evidence="10">DSM 11293 / JCM 15392 / SEBR 4228</strain>
    </source>
</reference>
<protein>
    <submittedName>
        <fullName evidence="9">4Fe-4S ferredoxin iron-sulfur binding domain protein</fullName>
    </submittedName>
</protein>
<accession>E1R126</accession>
<dbReference type="RefSeq" id="WP_013253739.1">
    <property type="nucleotide sequence ID" value="NC_014364.1"/>
</dbReference>
<dbReference type="InterPro" id="IPR006311">
    <property type="entry name" value="TAT_signal"/>
</dbReference>
<dbReference type="OrthoDB" id="9789936at2"/>
<keyword evidence="5" id="KW-0408">Iron</keyword>
<evidence type="ECO:0000256" key="2">
    <source>
        <dbReference type="ARBA" id="ARBA00022485"/>
    </source>
</evidence>
<organism evidence="9 10">
    <name type="scientific">Sediminispirochaeta smaragdinae (strain DSM 11293 / JCM 15392 / SEBR 4228)</name>
    <name type="common">Spirochaeta smaragdinae</name>
    <dbReference type="NCBI Taxonomy" id="573413"/>
    <lineage>
        <taxon>Bacteria</taxon>
        <taxon>Pseudomonadati</taxon>
        <taxon>Spirochaetota</taxon>
        <taxon>Spirochaetia</taxon>
        <taxon>Spirochaetales</taxon>
        <taxon>Spirochaetaceae</taxon>
        <taxon>Sediminispirochaeta</taxon>
    </lineage>
</organism>
<dbReference type="Proteomes" id="UP000002318">
    <property type="component" value="Chromosome"/>
</dbReference>
<dbReference type="GO" id="GO:0051539">
    <property type="term" value="F:4 iron, 4 sulfur cluster binding"/>
    <property type="evidence" value="ECO:0007669"/>
    <property type="project" value="UniProtKB-KW"/>
</dbReference>
<dbReference type="NCBIfam" id="NF007382">
    <property type="entry name" value="PRK09898.1"/>
    <property type="match status" value="1"/>
</dbReference>
<evidence type="ECO:0000256" key="1">
    <source>
        <dbReference type="ARBA" id="ARBA00022448"/>
    </source>
</evidence>
<dbReference type="PROSITE" id="PS51318">
    <property type="entry name" value="TAT"/>
    <property type="match status" value="1"/>
</dbReference>
<dbReference type="SUPFAM" id="SSF54862">
    <property type="entry name" value="4Fe-4S ferredoxins"/>
    <property type="match status" value="1"/>
</dbReference>
<dbReference type="InterPro" id="IPR017900">
    <property type="entry name" value="4Fe4S_Fe_S_CS"/>
</dbReference>
<evidence type="ECO:0000256" key="6">
    <source>
        <dbReference type="ARBA" id="ARBA00023014"/>
    </source>
</evidence>
<dbReference type="PANTHER" id="PTHR42859:SF10">
    <property type="entry name" value="DIMETHYLSULFOXIDE REDUCTASE CHAIN B"/>
    <property type="match status" value="1"/>
</dbReference>
<feature type="domain" description="4Fe-4S ferredoxin-type" evidence="8">
    <location>
        <begin position="157"/>
        <end position="186"/>
    </location>
</feature>
<dbReference type="PROSITE" id="PS51379">
    <property type="entry name" value="4FE4S_FER_2"/>
    <property type="match status" value="3"/>
</dbReference>
<dbReference type="KEGG" id="ssm:Spirs_1145"/>
<feature type="domain" description="4Fe-4S ferredoxin-type" evidence="8">
    <location>
        <begin position="124"/>
        <end position="155"/>
    </location>
</feature>
<dbReference type="GO" id="GO:0046872">
    <property type="term" value="F:metal ion binding"/>
    <property type="evidence" value="ECO:0007669"/>
    <property type="project" value="UniProtKB-KW"/>
</dbReference>
<keyword evidence="3" id="KW-0479">Metal-binding</keyword>
<dbReference type="AlphaFoldDB" id="E1R126"/>
<proteinExistence type="predicted"/>
<dbReference type="PANTHER" id="PTHR42859">
    <property type="entry name" value="OXIDOREDUCTASE"/>
    <property type="match status" value="1"/>
</dbReference>
<dbReference type="eggNOG" id="COG0437">
    <property type="taxonomic scope" value="Bacteria"/>
</dbReference>
<dbReference type="InterPro" id="IPR050294">
    <property type="entry name" value="RnfB_subfamily"/>
</dbReference>
<gene>
    <name evidence="9" type="ordered locus">Spirs_1145</name>
</gene>
<dbReference type="PROSITE" id="PS00198">
    <property type="entry name" value="4FE4S_FER_1"/>
    <property type="match status" value="1"/>
</dbReference>
<evidence type="ECO:0000313" key="10">
    <source>
        <dbReference type="Proteomes" id="UP000002318"/>
    </source>
</evidence>
<evidence type="ECO:0000313" key="9">
    <source>
        <dbReference type="EMBL" id="ADK80275.1"/>
    </source>
</evidence>
<keyword evidence="7" id="KW-1133">Transmembrane helix</keyword>
<dbReference type="Pfam" id="PF13247">
    <property type="entry name" value="Fer4_11"/>
    <property type="match status" value="1"/>
</dbReference>
<evidence type="ECO:0000256" key="4">
    <source>
        <dbReference type="ARBA" id="ARBA00022982"/>
    </source>
</evidence>
<feature type="domain" description="4Fe-4S ferredoxin-type" evidence="8">
    <location>
        <begin position="65"/>
        <end position="95"/>
    </location>
</feature>
<keyword evidence="7" id="KW-0472">Membrane</keyword>
<keyword evidence="7" id="KW-0812">Transmembrane</keyword>
<sequence length="234" mass="25492">MAEKKEEKPNEEKEKLLERKIARREFLKISGAGVAGIAVGALVYRLSTGKKNIGPEIRVYETASGAIIHDSRLCTGCKRCEINCTVSNDGKVHPYIARVKIGRNFNYGKSGVTMAWAYRDGQMGNFKLNGETCKQCAEPYCANACPVQAISTDENTGARVVNTDICIGCGSCERACPFGMATVDPERKKSTKCLLCYGHPACVAGCPNSALTFVSWEDAIELYKKQGFEKALQA</sequence>
<keyword evidence="6" id="KW-0411">Iron-sulfur</keyword>
<evidence type="ECO:0000256" key="7">
    <source>
        <dbReference type="SAM" id="Phobius"/>
    </source>
</evidence>